<dbReference type="AlphaFoldDB" id="B0NMF0"/>
<gene>
    <name evidence="1" type="ORF">BACSTE_00615</name>
</gene>
<comment type="caution">
    <text evidence="1">The sequence shown here is derived from an EMBL/GenBank/DDBJ whole genome shotgun (WGS) entry which is preliminary data.</text>
</comment>
<name>B0NMF0_BACSE</name>
<protein>
    <submittedName>
        <fullName evidence="1">Uncharacterized protein</fullName>
    </submittedName>
</protein>
<accession>B0NMF0</accession>
<organism evidence="1 2">
    <name type="scientific">Bacteroides stercoris ATCC 43183</name>
    <dbReference type="NCBI Taxonomy" id="449673"/>
    <lineage>
        <taxon>Bacteria</taxon>
        <taxon>Pseudomonadati</taxon>
        <taxon>Bacteroidota</taxon>
        <taxon>Bacteroidia</taxon>
        <taxon>Bacteroidales</taxon>
        <taxon>Bacteroidaceae</taxon>
        <taxon>Bacteroides</taxon>
    </lineage>
</organism>
<evidence type="ECO:0000313" key="1">
    <source>
        <dbReference type="EMBL" id="EDS16484.1"/>
    </source>
</evidence>
<evidence type="ECO:0000313" key="2">
    <source>
        <dbReference type="Proteomes" id="UP000004713"/>
    </source>
</evidence>
<dbReference type="Proteomes" id="UP000004713">
    <property type="component" value="Unassembled WGS sequence"/>
</dbReference>
<proteinExistence type="predicted"/>
<reference evidence="1 2" key="2">
    <citation type="submission" date="2007-11" db="EMBL/GenBank/DDBJ databases">
        <authorList>
            <person name="Fulton L."/>
            <person name="Clifton S."/>
            <person name="Fulton B."/>
            <person name="Xu J."/>
            <person name="Minx P."/>
            <person name="Pepin K.H."/>
            <person name="Johnson M."/>
            <person name="Thiruvilangam P."/>
            <person name="Bhonagiri V."/>
            <person name="Nash W.E."/>
            <person name="Mardis E.R."/>
            <person name="Wilson R.K."/>
        </authorList>
    </citation>
    <scope>NUCLEOTIDE SEQUENCE [LARGE SCALE GENOMIC DNA]</scope>
    <source>
        <strain evidence="1 2">ATCC 43183</strain>
    </source>
</reference>
<dbReference type="EMBL" id="ABFZ02000016">
    <property type="protein sequence ID" value="EDS16484.1"/>
    <property type="molecule type" value="Genomic_DNA"/>
</dbReference>
<reference evidence="1 2" key="1">
    <citation type="submission" date="2007-11" db="EMBL/GenBank/DDBJ databases">
        <title>Draft genome sequence of Bacteroides stercoris(ATCC 43183).</title>
        <authorList>
            <person name="Sudarsanam P."/>
            <person name="Ley R."/>
            <person name="Guruge J."/>
            <person name="Turnbaugh P.J."/>
            <person name="Mahowald M."/>
            <person name="Liep D."/>
            <person name="Gordon J."/>
        </authorList>
    </citation>
    <scope>NUCLEOTIDE SEQUENCE [LARGE SCALE GENOMIC DNA]</scope>
    <source>
        <strain evidence="1 2">ATCC 43183</strain>
    </source>
</reference>
<sequence>MHRLHFALLALLHNRCCILCQTSAKVQKVQGATSAEPYE</sequence>
<dbReference type="HOGENOM" id="CLU_3305051_0_0_10"/>